<protein>
    <submittedName>
        <fullName evidence="1">Uncharacterized protein</fullName>
    </submittedName>
</protein>
<organism evidence="1 2">
    <name type="scientific">Dermacentor silvarum</name>
    <name type="common">Tick</name>
    <dbReference type="NCBI Taxonomy" id="543639"/>
    <lineage>
        <taxon>Eukaryota</taxon>
        <taxon>Metazoa</taxon>
        <taxon>Ecdysozoa</taxon>
        <taxon>Arthropoda</taxon>
        <taxon>Chelicerata</taxon>
        <taxon>Arachnida</taxon>
        <taxon>Acari</taxon>
        <taxon>Parasitiformes</taxon>
        <taxon>Ixodida</taxon>
        <taxon>Ixodoidea</taxon>
        <taxon>Ixodidae</taxon>
        <taxon>Rhipicephalinae</taxon>
        <taxon>Dermacentor</taxon>
    </lineage>
</organism>
<dbReference type="EMBL" id="CM023471">
    <property type="protein sequence ID" value="KAH7965755.1"/>
    <property type="molecule type" value="Genomic_DNA"/>
</dbReference>
<keyword evidence="2" id="KW-1185">Reference proteome</keyword>
<sequence>MRLARVRELLQGRHLRTLLPDFTYHPAIQVKKHSKTIRNDRPLPPLERDDVVHGPSSFERRTRRQYGEIDAIFSQQRKTLVQRRRASFLNDVIRSRSHRRSNRTKPATLGTYEVPVTAKITPAASYRQGRRQKLLAYVTGPAAVAFTERVMPSDAKKKRDAKKKEAVKSRNQQQQKKTAKNAANGDTAANILENGDCQGDSLQNGDNMSEAERELVRRLEEDMRLNAAARACTGVLAVHPRSRDVKIDNLSITFHGVEILVDTRLELNCGQRYGLIGLNGSDCRELKEGGR</sequence>
<comment type="caution">
    <text evidence="1">The sequence shown here is derived from an EMBL/GenBank/DDBJ whole genome shotgun (WGS) entry which is preliminary data.</text>
</comment>
<gene>
    <name evidence="1" type="ORF">HPB49_010420</name>
</gene>
<accession>A0ACB8DCK3</accession>
<evidence type="ECO:0000313" key="2">
    <source>
        <dbReference type="Proteomes" id="UP000821865"/>
    </source>
</evidence>
<dbReference type="Proteomes" id="UP000821865">
    <property type="component" value="Chromosome 2"/>
</dbReference>
<evidence type="ECO:0000313" key="1">
    <source>
        <dbReference type="EMBL" id="KAH7965755.1"/>
    </source>
</evidence>
<name>A0ACB8DCK3_DERSI</name>
<proteinExistence type="predicted"/>
<reference evidence="1" key="1">
    <citation type="submission" date="2020-05" db="EMBL/GenBank/DDBJ databases">
        <title>Large-scale comparative analyses of tick genomes elucidate their genetic diversity and vector capacities.</title>
        <authorList>
            <person name="Jia N."/>
            <person name="Wang J."/>
            <person name="Shi W."/>
            <person name="Du L."/>
            <person name="Sun Y."/>
            <person name="Zhan W."/>
            <person name="Jiang J."/>
            <person name="Wang Q."/>
            <person name="Zhang B."/>
            <person name="Ji P."/>
            <person name="Sakyi L.B."/>
            <person name="Cui X."/>
            <person name="Yuan T."/>
            <person name="Jiang B."/>
            <person name="Yang W."/>
            <person name="Lam T.T.-Y."/>
            <person name="Chang Q."/>
            <person name="Ding S."/>
            <person name="Wang X."/>
            <person name="Zhu J."/>
            <person name="Ruan X."/>
            <person name="Zhao L."/>
            <person name="Wei J."/>
            <person name="Que T."/>
            <person name="Du C."/>
            <person name="Cheng J."/>
            <person name="Dai P."/>
            <person name="Han X."/>
            <person name="Huang E."/>
            <person name="Gao Y."/>
            <person name="Liu J."/>
            <person name="Shao H."/>
            <person name="Ye R."/>
            <person name="Li L."/>
            <person name="Wei W."/>
            <person name="Wang X."/>
            <person name="Wang C."/>
            <person name="Yang T."/>
            <person name="Huo Q."/>
            <person name="Li W."/>
            <person name="Guo W."/>
            <person name="Chen H."/>
            <person name="Zhou L."/>
            <person name="Ni X."/>
            <person name="Tian J."/>
            <person name="Zhou Y."/>
            <person name="Sheng Y."/>
            <person name="Liu T."/>
            <person name="Pan Y."/>
            <person name="Xia L."/>
            <person name="Li J."/>
            <person name="Zhao F."/>
            <person name="Cao W."/>
        </authorList>
    </citation>
    <scope>NUCLEOTIDE SEQUENCE</scope>
    <source>
        <strain evidence="1">Dsil-2018</strain>
    </source>
</reference>